<dbReference type="GO" id="GO:0005829">
    <property type="term" value="C:cytosol"/>
    <property type="evidence" value="ECO:0007669"/>
    <property type="project" value="TreeGrafter"/>
</dbReference>
<protein>
    <submittedName>
        <fullName evidence="5">AraC family transcriptional regulator</fullName>
    </submittedName>
</protein>
<evidence type="ECO:0000256" key="2">
    <source>
        <dbReference type="ARBA" id="ARBA00023125"/>
    </source>
</evidence>
<dbReference type="Gene3D" id="1.10.10.60">
    <property type="entry name" value="Homeodomain-like"/>
    <property type="match status" value="1"/>
</dbReference>
<dbReference type="PANTHER" id="PTHR47894">
    <property type="entry name" value="HTH-TYPE TRANSCRIPTIONAL REGULATOR GADX"/>
    <property type="match status" value="1"/>
</dbReference>
<organism evidence="5 6">
    <name type="scientific">Litoribrevibacter albus</name>
    <dbReference type="NCBI Taxonomy" id="1473156"/>
    <lineage>
        <taxon>Bacteria</taxon>
        <taxon>Pseudomonadati</taxon>
        <taxon>Pseudomonadota</taxon>
        <taxon>Gammaproteobacteria</taxon>
        <taxon>Oceanospirillales</taxon>
        <taxon>Oceanospirillaceae</taxon>
        <taxon>Litoribrevibacter</taxon>
    </lineage>
</organism>
<dbReference type="Pfam" id="PF12625">
    <property type="entry name" value="Arabinose_bd"/>
    <property type="match status" value="1"/>
</dbReference>
<dbReference type="RefSeq" id="WP_284378886.1">
    <property type="nucleotide sequence ID" value="NZ_BSNM01000003.1"/>
</dbReference>
<dbReference type="SUPFAM" id="SSF46689">
    <property type="entry name" value="Homeodomain-like"/>
    <property type="match status" value="1"/>
</dbReference>
<sequence>MHYSTLASWSLAIVKALDKSGIDGIELLAKAGLDYEAIQLNPEARIPIEQMTQVWLLAEVATQNPAFGLTVSSCVNPLHFRALGMLMMTSHSIAETFEKVVKYYSLISNTGLVELEHTPDLLGFKIQPLEGVVISTLAIDAFFASVVVLCEQVLNSRSFIHSVELIKPEPKNKTAWQTFFQCSVKFNADTNCLWMKRDILEASSAFSDSRMAVYSESVIQDYLETMKQGAWRDRVMQAIHAAFTHGEPSLADIAAQLEVSERSLSRRLKEEQTSFRALLSEKRKELAQFYLKNSELPVTEIAYKLGFSDVSNFTRACQGWFDCAPSVYRKTS</sequence>
<dbReference type="PROSITE" id="PS01124">
    <property type="entry name" value="HTH_ARAC_FAMILY_2"/>
    <property type="match status" value="1"/>
</dbReference>
<feature type="domain" description="HTH araC/xylS-type" evidence="4">
    <location>
        <begin position="233"/>
        <end position="331"/>
    </location>
</feature>
<keyword evidence="6" id="KW-1185">Reference proteome</keyword>
<evidence type="ECO:0000256" key="1">
    <source>
        <dbReference type="ARBA" id="ARBA00023015"/>
    </source>
</evidence>
<reference evidence="5" key="2">
    <citation type="submission" date="2023-01" db="EMBL/GenBank/DDBJ databases">
        <title>Draft genome sequence of Litoribrevibacter albus strain NBRC 110071.</title>
        <authorList>
            <person name="Sun Q."/>
            <person name="Mori K."/>
        </authorList>
    </citation>
    <scope>NUCLEOTIDE SEQUENCE</scope>
    <source>
        <strain evidence="5">NBRC 110071</strain>
    </source>
</reference>
<evidence type="ECO:0000256" key="3">
    <source>
        <dbReference type="ARBA" id="ARBA00023163"/>
    </source>
</evidence>
<dbReference type="GO" id="GO:0003700">
    <property type="term" value="F:DNA-binding transcription factor activity"/>
    <property type="evidence" value="ECO:0007669"/>
    <property type="project" value="InterPro"/>
</dbReference>
<dbReference type="AlphaFoldDB" id="A0AA37W749"/>
<keyword evidence="3" id="KW-0804">Transcription</keyword>
<evidence type="ECO:0000313" key="6">
    <source>
        <dbReference type="Proteomes" id="UP001161389"/>
    </source>
</evidence>
<name>A0AA37W749_9GAMM</name>
<dbReference type="Pfam" id="PF12833">
    <property type="entry name" value="HTH_18"/>
    <property type="match status" value="1"/>
</dbReference>
<dbReference type="InterPro" id="IPR032687">
    <property type="entry name" value="AraC-type_N"/>
</dbReference>
<dbReference type="InterPro" id="IPR018060">
    <property type="entry name" value="HTH_AraC"/>
</dbReference>
<proteinExistence type="predicted"/>
<evidence type="ECO:0000313" key="5">
    <source>
        <dbReference type="EMBL" id="GLQ30251.1"/>
    </source>
</evidence>
<keyword evidence="1" id="KW-0805">Transcription regulation</keyword>
<evidence type="ECO:0000259" key="4">
    <source>
        <dbReference type="PROSITE" id="PS01124"/>
    </source>
</evidence>
<reference evidence="5" key="1">
    <citation type="journal article" date="2014" name="Int. J. Syst. Evol. Microbiol.">
        <title>Complete genome sequence of Corynebacterium casei LMG S-19264T (=DSM 44701T), isolated from a smear-ripened cheese.</title>
        <authorList>
            <consortium name="US DOE Joint Genome Institute (JGI-PGF)"/>
            <person name="Walter F."/>
            <person name="Albersmeier A."/>
            <person name="Kalinowski J."/>
            <person name="Ruckert C."/>
        </authorList>
    </citation>
    <scope>NUCLEOTIDE SEQUENCE</scope>
    <source>
        <strain evidence="5">NBRC 110071</strain>
    </source>
</reference>
<dbReference type="EMBL" id="BSNM01000003">
    <property type="protein sequence ID" value="GLQ30251.1"/>
    <property type="molecule type" value="Genomic_DNA"/>
</dbReference>
<gene>
    <name evidence="5" type="primary">adiY_1</name>
    <name evidence="5" type="ORF">GCM10007876_07290</name>
</gene>
<comment type="caution">
    <text evidence="5">The sequence shown here is derived from an EMBL/GenBank/DDBJ whole genome shotgun (WGS) entry which is preliminary data.</text>
</comment>
<keyword evidence="2" id="KW-0238">DNA-binding</keyword>
<dbReference type="Proteomes" id="UP001161389">
    <property type="component" value="Unassembled WGS sequence"/>
</dbReference>
<accession>A0AA37W749</accession>
<dbReference type="SMART" id="SM00342">
    <property type="entry name" value="HTH_ARAC"/>
    <property type="match status" value="1"/>
</dbReference>
<dbReference type="PANTHER" id="PTHR47894:SF1">
    <property type="entry name" value="HTH-TYPE TRANSCRIPTIONAL REGULATOR VQSM"/>
    <property type="match status" value="1"/>
</dbReference>
<dbReference type="InterPro" id="IPR009057">
    <property type="entry name" value="Homeodomain-like_sf"/>
</dbReference>
<dbReference type="GO" id="GO:0000976">
    <property type="term" value="F:transcription cis-regulatory region binding"/>
    <property type="evidence" value="ECO:0007669"/>
    <property type="project" value="TreeGrafter"/>
</dbReference>